<dbReference type="EMBL" id="JBEAAL010000009">
    <property type="protein sequence ID" value="MEQ1406145.1"/>
    <property type="molecule type" value="Genomic_DNA"/>
</dbReference>
<organism evidence="2 3">
    <name type="scientific">Neorhizobium phenanthreniclasticum</name>
    <dbReference type="NCBI Taxonomy" id="3157917"/>
    <lineage>
        <taxon>Bacteria</taxon>
        <taxon>Pseudomonadati</taxon>
        <taxon>Pseudomonadota</taxon>
        <taxon>Alphaproteobacteria</taxon>
        <taxon>Hyphomicrobiales</taxon>
        <taxon>Rhizobiaceae</taxon>
        <taxon>Rhizobium/Agrobacterium group</taxon>
        <taxon>Neorhizobium</taxon>
    </lineage>
</organism>
<sequence>MTNTAPQLDSNIDELRDTYREKRIFGICDSLAAHDHAITNVVIAPAKPDGTPDWDSADPANLEPLPADEWPSDHAVAARACVLVDRIDGCSPDTSMLIYLREDGQPNVEQIDGPEMDANIAVGIICRDIGARPPAPREPNNIVKSFYQMLHHKAVDAGRSAANDNVPGASKKPRERFTVDWFGDIEEDQSKEEILKGVFGVDEFTMISGKPGSGKSVIATDLACHIAAGMEWHGRPVKQGLVIYIAAERKALTKRRMMAFRKYHGVDDIPLVVLGGMMDLTSGVADANAIIATVKAAEGVCGYPCRWIIVDTLTRTFGPGDQNASKDMTKFVRACDHIRESVEGTHLTVIHHTGWTGERGKGAIDLDGAVDASFLVKKEAGGYLLECDGTNDGDEGVITRFRMEGVQVGEKDGQPTMAPVAVPTDGKTAGEHLVAKLEGHAAEALDVLRKLYDGDVAVPQGQWRHGFYGEYPDVEENTLKTRFRRAKEKLIGTGLVAETEAGFIVP</sequence>
<name>A0ABV0M538_9HYPH</name>
<evidence type="ECO:0000256" key="1">
    <source>
        <dbReference type="SAM" id="MobiDB-lite"/>
    </source>
</evidence>
<dbReference type="InterPro" id="IPR027417">
    <property type="entry name" value="P-loop_NTPase"/>
</dbReference>
<dbReference type="Gene3D" id="3.40.50.300">
    <property type="entry name" value="P-loop containing nucleotide triphosphate hydrolases"/>
    <property type="match status" value="1"/>
</dbReference>
<accession>A0ABV0M538</accession>
<evidence type="ECO:0000313" key="2">
    <source>
        <dbReference type="EMBL" id="MEQ1406145.1"/>
    </source>
</evidence>
<dbReference type="RefSeq" id="WP_348863176.1">
    <property type="nucleotide sequence ID" value="NZ_JBEAAL010000009.1"/>
</dbReference>
<feature type="region of interest" description="Disordered" evidence="1">
    <location>
        <begin position="49"/>
        <end position="69"/>
    </location>
</feature>
<reference evidence="2 3" key="1">
    <citation type="submission" date="2024-05" db="EMBL/GenBank/DDBJ databases">
        <title>Neorhizobium sp. Rsf11, a plant growth promoting and heavy metal resistant PAH-degrader.</title>
        <authorList>
            <person name="Golubev S.N."/>
            <person name="Muratova A.Y."/>
            <person name="Markelova M.I."/>
        </authorList>
    </citation>
    <scope>NUCLEOTIDE SEQUENCE [LARGE SCALE GENOMIC DNA]</scope>
    <source>
        <strain evidence="2 3">Rsf11</strain>
    </source>
</reference>
<proteinExistence type="predicted"/>
<comment type="caution">
    <text evidence="2">The sequence shown here is derived from an EMBL/GenBank/DDBJ whole genome shotgun (WGS) entry which is preliminary data.</text>
</comment>
<keyword evidence="3" id="KW-1185">Reference proteome</keyword>
<dbReference type="Proteomes" id="UP001496627">
    <property type="component" value="Unassembled WGS sequence"/>
</dbReference>
<dbReference type="SUPFAM" id="SSF52540">
    <property type="entry name" value="P-loop containing nucleoside triphosphate hydrolases"/>
    <property type="match status" value="1"/>
</dbReference>
<protein>
    <submittedName>
        <fullName evidence="2">AAA family ATPase</fullName>
    </submittedName>
</protein>
<dbReference type="Pfam" id="PF13481">
    <property type="entry name" value="AAA_25"/>
    <property type="match status" value="1"/>
</dbReference>
<evidence type="ECO:0000313" key="3">
    <source>
        <dbReference type="Proteomes" id="UP001496627"/>
    </source>
</evidence>
<gene>
    <name evidence="2" type="ORF">ABK249_14485</name>
</gene>